<comment type="function">
    <text evidence="8">The phosphoenolpyruvate-dependent sugar phosphotransferase system (PTS), a major carbohydrate active -transport system, catalyzes the phosphorylation of incoming sugar substrates concomitant with their translocation across the cell membrane.</text>
</comment>
<protein>
    <recommendedName>
        <fullName evidence="8">Permease IIC component</fullName>
    </recommendedName>
</protein>
<evidence type="ECO:0000256" key="6">
    <source>
        <dbReference type="ARBA" id="ARBA00022989"/>
    </source>
</evidence>
<dbReference type="PIRSF" id="PIRSF006351">
    <property type="entry name" value="PTS_EIIC-Cellobiose"/>
    <property type="match status" value="1"/>
</dbReference>
<dbReference type="AlphaFoldDB" id="E7GAX5"/>
<keyword evidence="3 8" id="KW-1003">Cell membrane</keyword>
<evidence type="ECO:0000256" key="3">
    <source>
        <dbReference type="ARBA" id="ARBA00022475"/>
    </source>
</evidence>
<dbReference type="Proteomes" id="UP000003157">
    <property type="component" value="Unassembled WGS sequence"/>
</dbReference>
<dbReference type="InterPro" id="IPR003352">
    <property type="entry name" value="PTS_EIIC"/>
</dbReference>
<feature type="transmembrane region" description="Helical" evidence="9">
    <location>
        <begin position="392"/>
        <end position="411"/>
    </location>
</feature>
<dbReference type="PANTHER" id="PTHR33989:SF4">
    <property type="entry name" value="PTS SYSTEM N,N'-DIACETYLCHITOBIOSE-SPECIFIC EIIC COMPONENT"/>
    <property type="match status" value="1"/>
</dbReference>
<gene>
    <name evidence="11" type="ORF">HMPREF9488_01915</name>
</gene>
<evidence type="ECO:0000256" key="5">
    <source>
        <dbReference type="ARBA" id="ARBA00022692"/>
    </source>
</evidence>
<dbReference type="STRING" id="100884.GCA_000269565_02012"/>
<keyword evidence="6 9" id="KW-1133">Transmembrane helix</keyword>
<feature type="transmembrane region" description="Helical" evidence="9">
    <location>
        <begin position="140"/>
        <end position="158"/>
    </location>
</feature>
<keyword evidence="4 8" id="KW-0762">Sugar transport</keyword>
<dbReference type="EMBL" id="ADKX01000033">
    <property type="protein sequence ID" value="EFW04791.1"/>
    <property type="molecule type" value="Genomic_DNA"/>
</dbReference>
<comment type="subcellular location">
    <subcellularLocation>
        <location evidence="1">Cell membrane</location>
        <topology evidence="1">Multi-pass membrane protein</topology>
    </subcellularLocation>
</comment>
<evidence type="ECO:0000256" key="4">
    <source>
        <dbReference type="ARBA" id="ARBA00022597"/>
    </source>
</evidence>
<dbReference type="Pfam" id="PF02378">
    <property type="entry name" value="PTS_EIIC"/>
    <property type="match status" value="1"/>
</dbReference>
<feature type="transmembrane region" description="Helical" evidence="9">
    <location>
        <begin position="346"/>
        <end position="372"/>
    </location>
</feature>
<evidence type="ECO:0000313" key="12">
    <source>
        <dbReference type="Proteomes" id="UP000003157"/>
    </source>
</evidence>
<feature type="transmembrane region" description="Helical" evidence="9">
    <location>
        <begin position="75"/>
        <end position="93"/>
    </location>
</feature>
<dbReference type="GO" id="GO:0008982">
    <property type="term" value="F:protein-N(PI)-phosphohistidine-sugar phosphotransferase activity"/>
    <property type="evidence" value="ECO:0007669"/>
    <property type="project" value="UniProtKB-UniRule"/>
</dbReference>
<keyword evidence="2 8" id="KW-0813">Transport</keyword>
<dbReference type="RefSeq" id="WP_008789017.1">
    <property type="nucleotide sequence ID" value="NZ_AKCB01000001.1"/>
</dbReference>
<dbReference type="eggNOG" id="COG1455">
    <property type="taxonomic scope" value="Bacteria"/>
</dbReference>
<evidence type="ECO:0000256" key="8">
    <source>
        <dbReference type="PIRNR" id="PIRNR006351"/>
    </source>
</evidence>
<feature type="domain" description="PTS EIIC type-3" evidence="10">
    <location>
        <begin position="8"/>
        <end position="410"/>
    </location>
</feature>
<evidence type="ECO:0000313" key="11">
    <source>
        <dbReference type="EMBL" id="EFW04791.1"/>
    </source>
</evidence>
<evidence type="ECO:0000256" key="7">
    <source>
        <dbReference type="ARBA" id="ARBA00023136"/>
    </source>
</evidence>
<sequence>MQKFMNILEAKLMPIGIKLGNNRYLKAINKSFMIILPLTIFGSIFTLVSSFPVTAWTNWLNETGLATWLALPSKFTIDLISLYTVVSLGYVFTKEEGFDGFAGGLTALVSFIIVTPLLQITTNQESVITAIGFDWLGARGLFVAMIIGCMSSLLFIFFNKKGWIIKMPEGVPPMVTKSFSSLIPMFLVGSLFLVIAYLFSFTSYGSLHSLIYTFIASPLQKVGGSFGGMIIFTLALHILWFFGIHGGNIVNSISNTFLLPLALENLAVYQAGGTPEFIYTTAFKNTYQFGGAGMTISLCVLMIFVAKSQRYKALGKLALPANIFYINEPIIFGTPMVLNPTMIIPFILAPLVTQILAYGLTVVGVLPVLIGYQIPWSMPPVISGFIQGGWQVALYQVFSLFLTFIIYYPFFKVIDKQACLEENAIKTEE</sequence>
<evidence type="ECO:0000259" key="10">
    <source>
        <dbReference type="PROSITE" id="PS51105"/>
    </source>
</evidence>
<dbReference type="HOGENOM" id="CLU_029688_1_0_9"/>
<feature type="transmembrane region" description="Helical" evidence="9">
    <location>
        <begin position="222"/>
        <end position="242"/>
    </location>
</feature>
<dbReference type="OrthoDB" id="1550290at2"/>
<reference evidence="11 12" key="1">
    <citation type="submission" date="2010-12" db="EMBL/GenBank/DDBJ databases">
        <title>The Genome Sequence of Coprobacillus sp. strain 29_1.</title>
        <authorList>
            <consortium name="The Broad Institute Genome Sequencing Platform"/>
            <person name="Earl A."/>
            <person name="Ward D."/>
            <person name="Feldgarden M."/>
            <person name="Gevers D."/>
            <person name="Daigneault M."/>
            <person name="Sibley C.D."/>
            <person name="White A."/>
            <person name="Strauss J."/>
            <person name="Allen-Vercoe E."/>
            <person name="Young S.K."/>
            <person name="Zeng Q."/>
            <person name="Gargeya S."/>
            <person name="Fitzgerald M."/>
            <person name="Haas B."/>
            <person name="Abouelleil A."/>
            <person name="Alvarado L."/>
            <person name="Arachchi H.M."/>
            <person name="Berlin A."/>
            <person name="Brown A."/>
            <person name="Chapman S.B."/>
            <person name="Chen Z."/>
            <person name="Dunbar C."/>
            <person name="Freedman E."/>
            <person name="Gearin G."/>
            <person name="Gellesch M."/>
            <person name="Goldberg J."/>
            <person name="Griggs A."/>
            <person name="Gujja S."/>
            <person name="Heilman E."/>
            <person name="Heiman D."/>
            <person name="Howarth C."/>
            <person name="Larson L."/>
            <person name="Lui A."/>
            <person name="MacDonald P.J.P."/>
            <person name="Mehta T."/>
            <person name="Montmayeur A."/>
            <person name="Murphy C."/>
            <person name="Neiman D."/>
            <person name="Pearson M."/>
            <person name="Priest M."/>
            <person name="Roberts A."/>
            <person name="Saif S."/>
            <person name="Shea T."/>
            <person name="Shenoy N."/>
            <person name="Sisk P."/>
            <person name="Stolte C."/>
            <person name="Sykes S."/>
            <person name="White J."/>
            <person name="Yandava C."/>
            <person name="Nusbaum C."/>
            <person name="Birren B."/>
        </authorList>
    </citation>
    <scope>NUCLEOTIDE SEQUENCE [LARGE SCALE GENOMIC DNA]</scope>
    <source>
        <strain evidence="11 12">29_1</strain>
    </source>
</reference>
<proteinExistence type="predicted"/>
<comment type="caution">
    <text evidence="11">The sequence shown here is derived from an EMBL/GenBank/DDBJ whole genome shotgun (WGS) entry which is preliminary data.</text>
</comment>
<dbReference type="GO" id="GO:1901264">
    <property type="term" value="P:carbohydrate derivative transport"/>
    <property type="evidence" value="ECO:0007669"/>
    <property type="project" value="TreeGrafter"/>
</dbReference>
<evidence type="ECO:0000256" key="1">
    <source>
        <dbReference type="ARBA" id="ARBA00004651"/>
    </source>
</evidence>
<feature type="transmembrane region" description="Helical" evidence="9">
    <location>
        <begin position="32"/>
        <end position="55"/>
    </location>
</feature>
<evidence type="ECO:0000256" key="2">
    <source>
        <dbReference type="ARBA" id="ARBA00022448"/>
    </source>
</evidence>
<evidence type="ECO:0000256" key="9">
    <source>
        <dbReference type="SAM" id="Phobius"/>
    </source>
</evidence>
<dbReference type="PROSITE" id="PS51105">
    <property type="entry name" value="PTS_EIIC_TYPE_3"/>
    <property type="match status" value="1"/>
</dbReference>
<keyword evidence="5 9" id="KW-0812">Transmembrane</keyword>
<dbReference type="GeneID" id="78229860"/>
<dbReference type="PANTHER" id="PTHR33989">
    <property type="match status" value="1"/>
</dbReference>
<name>E7GAX5_9FIRM</name>
<feature type="transmembrane region" description="Helical" evidence="9">
    <location>
        <begin position="179"/>
        <end position="202"/>
    </location>
</feature>
<feature type="transmembrane region" description="Helical" evidence="9">
    <location>
        <begin position="100"/>
        <end position="120"/>
    </location>
</feature>
<feature type="transmembrane region" description="Helical" evidence="9">
    <location>
        <begin position="289"/>
        <end position="306"/>
    </location>
</feature>
<keyword evidence="12" id="KW-1185">Reference proteome</keyword>
<dbReference type="InterPro" id="IPR051088">
    <property type="entry name" value="PTS_Sugar-EIIC/EIIB"/>
</dbReference>
<dbReference type="InterPro" id="IPR004796">
    <property type="entry name" value="PTS_IIC_cello"/>
</dbReference>
<dbReference type="GO" id="GO:0009401">
    <property type="term" value="P:phosphoenolpyruvate-dependent sugar phosphotransferase system"/>
    <property type="evidence" value="ECO:0007669"/>
    <property type="project" value="InterPro"/>
</dbReference>
<dbReference type="NCBIfam" id="TIGR00410">
    <property type="entry name" value="lacE"/>
    <property type="match status" value="1"/>
</dbReference>
<organism evidence="11 12">
    <name type="scientific">Coprobacillus cateniformis</name>
    <dbReference type="NCBI Taxonomy" id="100884"/>
    <lineage>
        <taxon>Bacteria</taxon>
        <taxon>Bacillati</taxon>
        <taxon>Bacillota</taxon>
        <taxon>Erysipelotrichia</taxon>
        <taxon>Erysipelotrichales</taxon>
        <taxon>Coprobacillaceae</taxon>
        <taxon>Coprobacillus</taxon>
    </lineage>
</organism>
<keyword evidence="7 8" id="KW-0472">Membrane</keyword>
<dbReference type="GO" id="GO:0005886">
    <property type="term" value="C:plasma membrane"/>
    <property type="evidence" value="ECO:0007669"/>
    <property type="project" value="UniProtKB-SubCell"/>
</dbReference>
<accession>E7GAX5</accession>
<dbReference type="InterPro" id="IPR004501">
    <property type="entry name" value="PTS_EIIC_3"/>
</dbReference>